<feature type="compositionally biased region" description="Basic and acidic residues" evidence="1">
    <location>
        <begin position="385"/>
        <end position="397"/>
    </location>
</feature>
<feature type="compositionally biased region" description="Low complexity" evidence="1">
    <location>
        <begin position="405"/>
        <end position="414"/>
    </location>
</feature>
<evidence type="ECO:0000313" key="3">
    <source>
        <dbReference type="EMBL" id="CCI45226.1"/>
    </source>
</evidence>
<name>A0A024GEM7_9STRA</name>
<evidence type="ECO:0000313" key="4">
    <source>
        <dbReference type="Proteomes" id="UP000053237"/>
    </source>
</evidence>
<reference evidence="3 4" key="1">
    <citation type="submission" date="2012-05" db="EMBL/GenBank/DDBJ databases">
        <title>Recombination and specialization in a pathogen metapopulation.</title>
        <authorList>
            <person name="Gardiner A."/>
            <person name="Kemen E."/>
            <person name="Schultz-Larsen T."/>
            <person name="MacLean D."/>
            <person name="Van Oosterhout C."/>
            <person name="Jones J.D.G."/>
        </authorList>
    </citation>
    <scope>NUCLEOTIDE SEQUENCE [LARGE SCALE GENOMIC DNA]</scope>
    <source>
        <strain evidence="3 4">Ac Nc2</strain>
    </source>
</reference>
<feature type="transmembrane region" description="Helical" evidence="2">
    <location>
        <begin position="416"/>
        <end position="437"/>
    </location>
</feature>
<gene>
    <name evidence="3" type="ORF">BN9_060990</name>
</gene>
<sequence>MPRNVGISSKEHQQHLNYSSTAYILWFKTFFLACCLLYCLPRALAMSSCEACSPNSVCIAEQSNRALFAGTNTIELHVCNWWLAAASSAAYTFQFNFANSIACDTKNILSPVVESIVPKSACAGSSEKVPCKLNVLFKYEFDWAVAIQAHEKANVLLATAVGPKAAIGPVPVGTFFPATIVPRISPIDDVISVCSSQIAIMGTHFSQAPSCNTVQLCSGAKDANKCINVIQDGLNIRSVSCKGESCLGEILLRDRFACLLSEDKKQSAIFAAVSVAGSSAGNAVIGSVIPPSAVIIGVKGAYIGSSKLTVQTIDVCAIEKFSLSKISGKKVQRVYPNKVAIGNGTSETDINLPDAFGVQDDYQLDTIQCGVKSVAPFKFRVRKSKEEEAAESSRDTTLKPSYTRQSTQSSGTSSSGWIVGLIVISIAVAGFGADWWYHRRKYFSGSPGPSTSGMPYSSGGNQ</sequence>
<dbReference type="InParanoid" id="A0A024GEM7"/>
<keyword evidence="2" id="KW-0472">Membrane</keyword>
<feature type="region of interest" description="Disordered" evidence="1">
    <location>
        <begin position="385"/>
        <end position="414"/>
    </location>
</feature>
<dbReference type="EMBL" id="CAIX01000093">
    <property type="protein sequence ID" value="CCI45226.1"/>
    <property type="molecule type" value="Genomic_DNA"/>
</dbReference>
<evidence type="ECO:0000256" key="2">
    <source>
        <dbReference type="SAM" id="Phobius"/>
    </source>
</evidence>
<protein>
    <submittedName>
        <fullName evidence="3">Uncharacterized protein</fullName>
    </submittedName>
</protein>
<accession>A0A024GEM7</accession>
<dbReference type="AlphaFoldDB" id="A0A024GEM7"/>
<keyword evidence="4" id="KW-1185">Reference proteome</keyword>
<proteinExistence type="predicted"/>
<comment type="caution">
    <text evidence="3">The sequence shown here is derived from an EMBL/GenBank/DDBJ whole genome shotgun (WGS) entry which is preliminary data.</text>
</comment>
<dbReference type="Proteomes" id="UP000053237">
    <property type="component" value="Unassembled WGS sequence"/>
</dbReference>
<keyword evidence="2" id="KW-1133">Transmembrane helix</keyword>
<evidence type="ECO:0000256" key="1">
    <source>
        <dbReference type="SAM" id="MobiDB-lite"/>
    </source>
</evidence>
<keyword evidence="2" id="KW-0812">Transmembrane</keyword>
<organism evidence="3 4">
    <name type="scientific">Albugo candida</name>
    <dbReference type="NCBI Taxonomy" id="65357"/>
    <lineage>
        <taxon>Eukaryota</taxon>
        <taxon>Sar</taxon>
        <taxon>Stramenopiles</taxon>
        <taxon>Oomycota</taxon>
        <taxon>Peronosporomycetes</taxon>
        <taxon>Albuginales</taxon>
        <taxon>Albuginaceae</taxon>
        <taxon>Albugo</taxon>
    </lineage>
</organism>